<sequence>MSTARWRLVSKASWIARSSQCMCVTTAGQLIVYGGELRPRQPVDSADSSQEGPAVPKPRVGATMVCMDDCLYVWGGRGGVDMAPLDDEQVGVWRAELKTGSDTAEPDGVIWERLSYTDGPEPRSYHAAAATDNDFFIHAGCPTSGRLAQLHKFNIRSRQWEELSSAPAPPRGGTGIVSKNLMSWGRVVLRFGGFSGYELPSVPGTLDLFDPKHDRWYTLQPSPDPIHGYPGARSVCGFAHFESKSPVLSSIVGVLFHGERDASTLGHAGAGTFWDDVWALKKTESNHVVQWAWRKLDVKPADEQGEGESGMPEGRGWFAHAGWQENGTTSVFMHGGLLSSNERSDELWELQIE</sequence>
<dbReference type="Pfam" id="PF24681">
    <property type="entry name" value="Kelch_KLHDC2_KLHL20_DRC7"/>
    <property type="match status" value="1"/>
</dbReference>
<dbReference type="GO" id="GO:0019760">
    <property type="term" value="P:glucosinolate metabolic process"/>
    <property type="evidence" value="ECO:0007669"/>
    <property type="project" value="UniProtKB-ARBA"/>
</dbReference>
<gene>
    <name evidence="3" type="ORF">IEO21_03240</name>
</gene>
<dbReference type="PANTHER" id="PTHR47435">
    <property type="entry name" value="KELCH REPEAT PROTEIN (AFU_ORTHOLOGUE AFUA_5G12780)"/>
    <property type="match status" value="1"/>
</dbReference>
<protein>
    <recommendedName>
        <fullName evidence="5">Kelch repeat protein</fullName>
    </recommendedName>
</protein>
<accession>A0A8H7U4F3</accession>
<name>A0A8H7U4F3_9APHY</name>
<keyword evidence="1" id="KW-0677">Repeat</keyword>
<reference evidence="3" key="1">
    <citation type="submission" date="2020-11" db="EMBL/GenBank/DDBJ databases">
        <authorList>
            <person name="Koelle M."/>
            <person name="Horta M.A.C."/>
            <person name="Nowrousian M."/>
            <person name="Ohm R.A."/>
            <person name="Benz P."/>
            <person name="Pilgard A."/>
        </authorList>
    </citation>
    <scope>NUCLEOTIDE SEQUENCE</scope>
    <source>
        <strain evidence="3">FPRL280</strain>
    </source>
</reference>
<dbReference type="EMBL" id="JADOXO010000038">
    <property type="protein sequence ID" value="KAF9817781.1"/>
    <property type="molecule type" value="Genomic_DNA"/>
</dbReference>
<reference evidence="3" key="2">
    <citation type="journal article" name="Front. Microbiol.">
        <title>Degradative Capacity of Two Strains of Rhodonia placenta: From Phenotype to Genotype.</title>
        <authorList>
            <person name="Kolle M."/>
            <person name="Horta M.A.C."/>
            <person name="Nowrousian M."/>
            <person name="Ohm R.A."/>
            <person name="Benz J.P."/>
            <person name="Pilgard A."/>
        </authorList>
    </citation>
    <scope>NUCLEOTIDE SEQUENCE</scope>
    <source>
        <strain evidence="3">FPRL280</strain>
    </source>
</reference>
<organism evidence="3 4">
    <name type="scientific">Rhodonia placenta</name>
    <dbReference type="NCBI Taxonomy" id="104341"/>
    <lineage>
        <taxon>Eukaryota</taxon>
        <taxon>Fungi</taxon>
        <taxon>Dikarya</taxon>
        <taxon>Basidiomycota</taxon>
        <taxon>Agaricomycotina</taxon>
        <taxon>Agaricomycetes</taxon>
        <taxon>Polyporales</taxon>
        <taxon>Adustoporiaceae</taxon>
        <taxon>Rhodonia</taxon>
    </lineage>
</organism>
<proteinExistence type="predicted"/>
<dbReference type="PANTHER" id="PTHR47435:SF4">
    <property type="entry name" value="KELCH REPEAT PROTEIN (AFU_ORTHOLOGUE AFUA_5G12780)"/>
    <property type="match status" value="1"/>
</dbReference>
<dbReference type="InterPro" id="IPR015915">
    <property type="entry name" value="Kelch-typ_b-propeller"/>
</dbReference>
<evidence type="ECO:0000313" key="3">
    <source>
        <dbReference type="EMBL" id="KAF9817781.1"/>
    </source>
</evidence>
<keyword evidence="2" id="KW-0408">Iron</keyword>
<evidence type="ECO:0000313" key="4">
    <source>
        <dbReference type="Proteomes" id="UP000639403"/>
    </source>
</evidence>
<dbReference type="AlphaFoldDB" id="A0A8H7U4F3"/>
<comment type="caution">
    <text evidence="3">The sequence shown here is derived from an EMBL/GenBank/DDBJ whole genome shotgun (WGS) entry which is preliminary data.</text>
</comment>
<dbReference type="Proteomes" id="UP000639403">
    <property type="component" value="Unassembled WGS sequence"/>
</dbReference>
<evidence type="ECO:0008006" key="5">
    <source>
        <dbReference type="Google" id="ProtNLM"/>
    </source>
</evidence>
<dbReference type="SUPFAM" id="SSF117281">
    <property type="entry name" value="Kelch motif"/>
    <property type="match status" value="1"/>
</dbReference>
<evidence type="ECO:0000256" key="2">
    <source>
        <dbReference type="ARBA" id="ARBA00023004"/>
    </source>
</evidence>
<dbReference type="Gene3D" id="2.120.10.80">
    <property type="entry name" value="Kelch-type beta propeller"/>
    <property type="match status" value="1"/>
</dbReference>
<evidence type="ECO:0000256" key="1">
    <source>
        <dbReference type="ARBA" id="ARBA00022737"/>
    </source>
</evidence>